<organism evidence="3 4">
    <name type="scientific">Solidesulfovibrio carbinolicus</name>
    <dbReference type="NCBI Taxonomy" id="296842"/>
    <lineage>
        <taxon>Bacteria</taxon>
        <taxon>Pseudomonadati</taxon>
        <taxon>Thermodesulfobacteriota</taxon>
        <taxon>Desulfovibrionia</taxon>
        <taxon>Desulfovibrionales</taxon>
        <taxon>Desulfovibrionaceae</taxon>
        <taxon>Solidesulfovibrio</taxon>
    </lineage>
</organism>
<accession>A0A4P6HKQ1</accession>
<dbReference type="Pfam" id="PF26390">
    <property type="entry name" value="MamS_MamX"/>
    <property type="match status" value="1"/>
</dbReference>
<name>A0A4P6HKQ1_9BACT</name>
<evidence type="ECO:0000259" key="2">
    <source>
        <dbReference type="Pfam" id="PF26390"/>
    </source>
</evidence>
<dbReference type="AlphaFoldDB" id="A0A4P6HKQ1"/>
<reference evidence="3 4" key="1">
    <citation type="submission" date="2018-02" db="EMBL/GenBank/DDBJ databases">
        <title>Genome sequence of Desulfovibrio carbinolicus DSM 3852.</title>
        <authorList>
            <person name="Wilbanks E."/>
            <person name="Skennerton C.T."/>
            <person name="Orphan V.J."/>
        </authorList>
    </citation>
    <scope>NUCLEOTIDE SEQUENCE [LARGE SCALE GENOMIC DNA]</scope>
    <source>
        <strain evidence="3 4">DSM 3852</strain>
    </source>
</reference>
<keyword evidence="4" id="KW-1185">Reference proteome</keyword>
<dbReference type="InterPro" id="IPR058837">
    <property type="entry name" value="MamS_MamX_dom"/>
</dbReference>
<dbReference type="RefSeq" id="WP_129352194.1">
    <property type="nucleotide sequence ID" value="NZ_CP026538.1"/>
</dbReference>
<proteinExistence type="predicted"/>
<evidence type="ECO:0000313" key="3">
    <source>
        <dbReference type="EMBL" id="QAZ67525.1"/>
    </source>
</evidence>
<dbReference type="Proteomes" id="UP000293296">
    <property type="component" value="Chromosome"/>
</dbReference>
<feature type="signal peptide" evidence="1">
    <location>
        <begin position="1"/>
        <end position="21"/>
    </location>
</feature>
<feature type="domain" description="Magnetosome protein MamS/MamX" evidence="2">
    <location>
        <begin position="49"/>
        <end position="132"/>
    </location>
</feature>
<dbReference type="KEGG" id="dcb:C3Y92_09930"/>
<evidence type="ECO:0000256" key="1">
    <source>
        <dbReference type="SAM" id="SignalP"/>
    </source>
</evidence>
<evidence type="ECO:0000313" key="4">
    <source>
        <dbReference type="Proteomes" id="UP000293296"/>
    </source>
</evidence>
<gene>
    <name evidence="3" type="ORF">C3Y92_09930</name>
</gene>
<dbReference type="EMBL" id="CP026538">
    <property type="protein sequence ID" value="QAZ67525.1"/>
    <property type="molecule type" value="Genomic_DNA"/>
</dbReference>
<keyword evidence="1" id="KW-0732">Signal</keyword>
<feature type="chain" id="PRO_5020497771" description="Magnetosome protein MamS/MamX domain-containing protein" evidence="1">
    <location>
        <begin position="22"/>
        <end position="163"/>
    </location>
</feature>
<dbReference type="OrthoDB" id="5455132at2"/>
<protein>
    <recommendedName>
        <fullName evidence="2">Magnetosome protein MamS/MamX domain-containing protein</fullName>
    </recommendedName>
</protein>
<sequence length="163" mass="17828">MRKLVMLTVATFMLLAGLAQAGPKANPNIRGWERGGAYDKLFDPKEADAIKGRVVKIYDIVPLPGMATGVALQVEDKKDKTLEIVHLGPKEFVDLGSIGLKEGDQVKAAGAWAEFDGQDVLMAVKVKKGDDVQLKVRRTKDGFPFWSMTPEERQREAGMDAGD</sequence>